<accession>A0A1R2C336</accession>
<dbReference type="Pfam" id="PF00134">
    <property type="entry name" value="Cyclin_N"/>
    <property type="match status" value="1"/>
</dbReference>
<keyword evidence="3" id="KW-1185">Reference proteome</keyword>
<dbReference type="Gene3D" id="1.10.472.10">
    <property type="entry name" value="Cyclin-like"/>
    <property type="match status" value="2"/>
</dbReference>
<dbReference type="SUPFAM" id="SSF47954">
    <property type="entry name" value="Cyclin-like"/>
    <property type="match status" value="2"/>
</dbReference>
<dbReference type="InterPro" id="IPR006671">
    <property type="entry name" value="Cyclin_N"/>
</dbReference>
<dbReference type="EMBL" id="MPUH01000305">
    <property type="protein sequence ID" value="OMJ83417.1"/>
    <property type="molecule type" value="Genomic_DNA"/>
</dbReference>
<dbReference type="Proteomes" id="UP000187209">
    <property type="component" value="Unassembled WGS sequence"/>
</dbReference>
<gene>
    <name evidence="2" type="ORF">SteCoe_15688</name>
</gene>
<dbReference type="InterPro" id="IPR036915">
    <property type="entry name" value="Cyclin-like_sf"/>
</dbReference>
<organism evidence="2 3">
    <name type="scientific">Stentor coeruleus</name>
    <dbReference type="NCBI Taxonomy" id="5963"/>
    <lineage>
        <taxon>Eukaryota</taxon>
        <taxon>Sar</taxon>
        <taxon>Alveolata</taxon>
        <taxon>Ciliophora</taxon>
        <taxon>Postciliodesmatophora</taxon>
        <taxon>Heterotrichea</taxon>
        <taxon>Heterotrichida</taxon>
        <taxon>Stentoridae</taxon>
        <taxon>Stentor</taxon>
    </lineage>
</organism>
<proteinExistence type="predicted"/>
<comment type="caution">
    <text evidence="2">The sequence shown here is derived from an EMBL/GenBank/DDBJ whole genome shotgun (WGS) entry which is preliminary data.</text>
</comment>
<evidence type="ECO:0000259" key="1">
    <source>
        <dbReference type="Pfam" id="PF00134"/>
    </source>
</evidence>
<name>A0A1R2C336_9CILI</name>
<sequence>MKALLEKYFPYTNETPPNHPRHNRTKTINPTVFCEFNNSKGSKCQKSPPKPSVNKIFLKYREHYIEFLENLCRSTQTGISVQILASKIFDIVNSLKVFSIDRYEALAVICWSIATKFEWDDIKLGLEELKECGNGLDEDLLKSLEVEVLELLDWKITRKTSLYYVDKYREYGYVTNEEIRKRENSGKIDEMVGKYSATLAQMACRVPELVLENDKIIACSCIAFARKKLGLRNNWTCTLEEITGIEENQLRMHELEEKYYCMLNSKF</sequence>
<protein>
    <recommendedName>
        <fullName evidence="1">Cyclin N-terminal domain-containing protein</fullName>
    </recommendedName>
</protein>
<reference evidence="2 3" key="1">
    <citation type="submission" date="2016-11" db="EMBL/GenBank/DDBJ databases">
        <title>The macronuclear genome of Stentor coeruleus: a giant cell with tiny introns.</title>
        <authorList>
            <person name="Slabodnick M."/>
            <person name="Ruby J.G."/>
            <person name="Reiff S.B."/>
            <person name="Swart E.C."/>
            <person name="Gosai S."/>
            <person name="Prabakaran S."/>
            <person name="Witkowska E."/>
            <person name="Larue G.E."/>
            <person name="Fisher S."/>
            <person name="Freeman R.M."/>
            <person name="Gunawardena J."/>
            <person name="Chu W."/>
            <person name="Stover N.A."/>
            <person name="Gregory B.D."/>
            <person name="Nowacki M."/>
            <person name="Derisi J."/>
            <person name="Roy S.W."/>
            <person name="Marshall W.F."/>
            <person name="Sood P."/>
        </authorList>
    </citation>
    <scope>NUCLEOTIDE SEQUENCE [LARGE SCALE GENOMIC DNA]</scope>
    <source>
        <strain evidence="2">WM001</strain>
    </source>
</reference>
<dbReference type="AlphaFoldDB" id="A0A1R2C336"/>
<evidence type="ECO:0000313" key="2">
    <source>
        <dbReference type="EMBL" id="OMJ83417.1"/>
    </source>
</evidence>
<feature type="domain" description="Cyclin N-terminal" evidence="1">
    <location>
        <begin position="54"/>
        <end position="156"/>
    </location>
</feature>
<evidence type="ECO:0000313" key="3">
    <source>
        <dbReference type="Proteomes" id="UP000187209"/>
    </source>
</evidence>